<organism evidence="3 4">
    <name type="scientific">Streptomyces pyxinae</name>
    <dbReference type="NCBI Taxonomy" id="2970734"/>
    <lineage>
        <taxon>Bacteria</taxon>
        <taxon>Bacillati</taxon>
        <taxon>Actinomycetota</taxon>
        <taxon>Actinomycetes</taxon>
        <taxon>Kitasatosporales</taxon>
        <taxon>Streptomycetaceae</taxon>
        <taxon>Streptomyces</taxon>
    </lineage>
</organism>
<dbReference type="InterPro" id="IPR050267">
    <property type="entry name" value="Anti-sigma-factor_SerPK"/>
</dbReference>
<dbReference type="EMBL" id="JANUGQ010000006">
    <property type="protein sequence ID" value="MCS0635933.1"/>
    <property type="molecule type" value="Genomic_DNA"/>
</dbReference>
<gene>
    <name evidence="3" type="ORF">NX801_09685</name>
</gene>
<keyword evidence="3" id="KW-0067">ATP-binding</keyword>
<evidence type="ECO:0000256" key="1">
    <source>
        <dbReference type="ARBA" id="ARBA00022527"/>
    </source>
</evidence>
<evidence type="ECO:0000259" key="2">
    <source>
        <dbReference type="Pfam" id="PF13581"/>
    </source>
</evidence>
<feature type="domain" description="Histidine kinase/HSP90-like ATPase" evidence="2">
    <location>
        <begin position="10"/>
        <end position="109"/>
    </location>
</feature>
<dbReference type="Gene3D" id="3.30.565.10">
    <property type="entry name" value="Histidine kinase-like ATPase, C-terminal domain"/>
    <property type="match status" value="1"/>
</dbReference>
<comment type="caution">
    <text evidence="3">The sequence shown here is derived from an EMBL/GenBank/DDBJ whole genome shotgun (WGS) entry which is preliminary data.</text>
</comment>
<protein>
    <submittedName>
        <fullName evidence="3">ATP-binding protein</fullName>
    </submittedName>
</protein>
<dbReference type="InterPro" id="IPR036890">
    <property type="entry name" value="HATPase_C_sf"/>
</dbReference>
<accession>A0ABT2CEX1</accession>
<sequence>MHEAFAAVIPGDLAEIAGARESLERRVVKWGWPEPDAVVLVAHELVANAVRHGCRSSGDTVRLAAHRAERLLLITVEDPSPDPPVPRSAGLGATDGRGLALVDALTTCWGYGPAAEGPGKQVWCLISDGSCPP</sequence>
<evidence type="ECO:0000313" key="4">
    <source>
        <dbReference type="Proteomes" id="UP001431313"/>
    </source>
</evidence>
<keyword evidence="3" id="KW-0547">Nucleotide-binding</keyword>
<evidence type="ECO:0000313" key="3">
    <source>
        <dbReference type="EMBL" id="MCS0635933.1"/>
    </source>
</evidence>
<dbReference type="CDD" id="cd16936">
    <property type="entry name" value="HATPase_RsbW-like"/>
    <property type="match status" value="1"/>
</dbReference>
<dbReference type="RefSeq" id="WP_258786879.1">
    <property type="nucleotide sequence ID" value="NZ_JANUGQ010000006.1"/>
</dbReference>
<name>A0ABT2CEX1_9ACTN</name>
<keyword evidence="1" id="KW-0723">Serine/threonine-protein kinase</keyword>
<dbReference type="PANTHER" id="PTHR35526">
    <property type="entry name" value="ANTI-SIGMA-F FACTOR RSBW-RELATED"/>
    <property type="match status" value="1"/>
</dbReference>
<dbReference type="InterPro" id="IPR003594">
    <property type="entry name" value="HATPase_dom"/>
</dbReference>
<proteinExistence type="predicted"/>
<keyword evidence="1" id="KW-0418">Kinase</keyword>
<dbReference type="SUPFAM" id="SSF55874">
    <property type="entry name" value="ATPase domain of HSP90 chaperone/DNA topoisomerase II/histidine kinase"/>
    <property type="match status" value="1"/>
</dbReference>
<dbReference type="PANTHER" id="PTHR35526:SF3">
    <property type="entry name" value="ANTI-SIGMA-F FACTOR RSBW"/>
    <property type="match status" value="1"/>
</dbReference>
<keyword evidence="1" id="KW-0808">Transferase</keyword>
<dbReference type="GO" id="GO:0005524">
    <property type="term" value="F:ATP binding"/>
    <property type="evidence" value="ECO:0007669"/>
    <property type="project" value="UniProtKB-KW"/>
</dbReference>
<reference evidence="3" key="1">
    <citation type="submission" date="2022-08" db="EMBL/GenBank/DDBJ databases">
        <authorList>
            <person name="Somphong A."/>
            <person name="Phongsopitanun W."/>
        </authorList>
    </citation>
    <scope>NUCLEOTIDE SEQUENCE</scope>
    <source>
        <strain evidence="3">LP05-1</strain>
    </source>
</reference>
<dbReference type="Proteomes" id="UP001431313">
    <property type="component" value="Unassembled WGS sequence"/>
</dbReference>
<dbReference type="Pfam" id="PF13581">
    <property type="entry name" value="HATPase_c_2"/>
    <property type="match status" value="1"/>
</dbReference>
<keyword evidence="4" id="KW-1185">Reference proteome</keyword>